<reference evidence="6 7" key="1">
    <citation type="submission" date="2023-07" db="EMBL/GenBank/DDBJ databases">
        <title>Sequencing the genomes of 1000 actinobacteria strains.</title>
        <authorList>
            <person name="Klenk H.-P."/>
        </authorList>
    </citation>
    <scope>NUCLEOTIDE SEQUENCE [LARGE SCALE GENOMIC DNA]</scope>
    <source>
        <strain evidence="6 7">DSM 44388</strain>
    </source>
</reference>
<comment type="similarity">
    <text evidence="1">Belongs to the LysR transcriptional regulatory family.</text>
</comment>
<comment type="caution">
    <text evidence="6">The sequence shown here is derived from an EMBL/GenBank/DDBJ whole genome shotgun (WGS) entry which is preliminary data.</text>
</comment>
<dbReference type="PANTHER" id="PTHR30346:SF0">
    <property type="entry name" value="HCA OPERON TRANSCRIPTIONAL ACTIVATOR HCAR"/>
    <property type="match status" value="1"/>
</dbReference>
<dbReference type="InterPro" id="IPR000847">
    <property type="entry name" value="LysR_HTH_N"/>
</dbReference>
<dbReference type="InterPro" id="IPR036390">
    <property type="entry name" value="WH_DNA-bd_sf"/>
</dbReference>
<dbReference type="Pfam" id="PF03466">
    <property type="entry name" value="LysR_substrate"/>
    <property type="match status" value="1"/>
</dbReference>
<dbReference type="PRINTS" id="PR00039">
    <property type="entry name" value="HTHLYSR"/>
</dbReference>
<dbReference type="Pfam" id="PF00126">
    <property type="entry name" value="HTH_1"/>
    <property type="match status" value="1"/>
</dbReference>
<evidence type="ECO:0000313" key="7">
    <source>
        <dbReference type="Proteomes" id="UP001235712"/>
    </source>
</evidence>
<dbReference type="RefSeq" id="WP_307236907.1">
    <property type="nucleotide sequence ID" value="NZ_JAUSQZ010000001.1"/>
</dbReference>
<name>A0ABT9NX36_9ACTN</name>
<dbReference type="Gene3D" id="1.10.10.10">
    <property type="entry name" value="Winged helix-like DNA-binding domain superfamily/Winged helix DNA-binding domain"/>
    <property type="match status" value="1"/>
</dbReference>
<organism evidence="6 7">
    <name type="scientific">Kineosporia succinea</name>
    <dbReference type="NCBI Taxonomy" id="84632"/>
    <lineage>
        <taxon>Bacteria</taxon>
        <taxon>Bacillati</taxon>
        <taxon>Actinomycetota</taxon>
        <taxon>Actinomycetes</taxon>
        <taxon>Kineosporiales</taxon>
        <taxon>Kineosporiaceae</taxon>
        <taxon>Kineosporia</taxon>
    </lineage>
</organism>
<evidence type="ECO:0000256" key="1">
    <source>
        <dbReference type="ARBA" id="ARBA00009437"/>
    </source>
</evidence>
<dbReference type="SUPFAM" id="SSF53850">
    <property type="entry name" value="Periplasmic binding protein-like II"/>
    <property type="match status" value="1"/>
</dbReference>
<accession>A0ABT9NX36</accession>
<gene>
    <name evidence="6" type="ORF">J2S57_000154</name>
</gene>
<evidence type="ECO:0000256" key="3">
    <source>
        <dbReference type="ARBA" id="ARBA00023125"/>
    </source>
</evidence>
<keyword evidence="3 6" id="KW-0238">DNA-binding</keyword>
<dbReference type="PANTHER" id="PTHR30346">
    <property type="entry name" value="TRANSCRIPTIONAL DUAL REGULATOR HCAR-RELATED"/>
    <property type="match status" value="1"/>
</dbReference>
<dbReference type="Gene3D" id="3.40.190.10">
    <property type="entry name" value="Periplasmic binding protein-like II"/>
    <property type="match status" value="2"/>
</dbReference>
<dbReference type="SUPFAM" id="SSF46785">
    <property type="entry name" value="Winged helix' DNA-binding domain"/>
    <property type="match status" value="1"/>
</dbReference>
<evidence type="ECO:0000313" key="6">
    <source>
        <dbReference type="EMBL" id="MDP9824405.1"/>
    </source>
</evidence>
<evidence type="ECO:0000259" key="5">
    <source>
        <dbReference type="PROSITE" id="PS50931"/>
    </source>
</evidence>
<dbReference type="CDD" id="cd05466">
    <property type="entry name" value="PBP2_LTTR_substrate"/>
    <property type="match status" value="1"/>
</dbReference>
<keyword evidence="7" id="KW-1185">Reference proteome</keyword>
<evidence type="ECO:0000256" key="2">
    <source>
        <dbReference type="ARBA" id="ARBA00023015"/>
    </source>
</evidence>
<dbReference type="EMBL" id="JAUSQZ010000001">
    <property type="protein sequence ID" value="MDP9824405.1"/>
    <property type="molecule type" value="Genomic_DNA"/>
</dbReference>
<dbReference type="InterPro" id="IPR005119">
    <property type="entry name" value="LysR_subst-bd"/>
</dbReference>
<evidence type="ECO:0000256" key="4">
    <source>
        <dbReference type="ARBA" id="ARBA00023163"/>
    </source>
</evidence>
<dbReference type="InterPro" id="IPR036388">
    <property type="entry name" value="WH-like_DNA-bd_sf"/>
</dbReference>
<dbReference type="PROSITE" id="PS50931">
    <property type="entry name" value="HTH_LYSR"/>
    <property type="match status" value="1"/>
</dbReference>
<protein>
    <submittedName>
        <fullName evidence="6">DNA-binding transcriptional LysR family regulator</fullName>
    </submittedName>
</protein>
<dbReference type="GO" id="GO:0003677">
    <property type="term" value="F:DNA binding"/>
    <property type="evidence" value="ECO:0007669"/>
    <property type="project" value="UniProtKB-KW"/>
</dbReference>
<feature type="domain" description="HTH lysR-type" evidence="5">
    <location>
        <begin position="1"/>
        <end position="58"/>
    </location>
</feature>
<keyword evidence="4" id="KW-0804">Transcription</keyword>
<keyword evidence="2" id="KW-0805">Transcription regulation</keyword>
<sequence>METRELRYFVAVAEALNFSRAARRLGISQPPLSRAIQQLERRLGTTLLERDSQAVRLTPSGTVLLREARVAIAAVDAAVRRTQRAGENPDGIRLAAKAAMGGELLADLLKAYEAVRPDVTVEVVLVGMGESEPMLRDGRVDVAVLTLPFDDASGLDHEVLGVGGRVALLPPGHELGERPGLTLDEVASIPGLPLARWPEPDGSYAYGPGPEIHDPLQLLHLVSLGRACAVICETCPTTIGGTELTVVPVPEADPVTTVIAWPAHSRSGPLADLVRTAVPF</sequence>
<proteinExistence type="inferred from homology"/>
<dbReference type="Proteomes" id="UP001235712">
    <property type="component" value="Unassembled WGS sequence"/>
</dbReference>